<reference evidence="3 4" key="1">
    <citation type="submission" date="2015-07" db="EMBL/GenBank/DDBJ databases">
        <title>A draft genome sequence of Mycobacterium wolinskyi.</title>
        <authorList>
            <person name="de Man T.J."/>
            <person name="Perry K.A."/>
            <person name="Coulliette A.D."/>
            <person name="Jensen B."/>
            <person name="Toney N.C."/>
            <person name="Limbago B.M."/>
            <person name="Noble-Wang J."/>
        </authorList>
    </citation>
    <scope>NUCLEOTIDE SEQUENCE [LARGE SCALE GENOMIC DNA]</scope>
    <source>
        <strain evidence="3 4">CDC_01</strain>
    </source>
</reference>
<name>A0A132PNP4_9MYCO</name>
<dbReference type="Pfam" id="PF07398">
    <property type="entry name" value="MDMPI_C"/>
    <property type="match status" value="1"/>
</dbReference>
<proteinExistence type="predicted"/>
<evidence type="ECO:0000313" key="4">
    <source>
        <dbReference type="Proteomes" id="UP000070612"/>
    </source>
</evidence>
<keyword evidence="4" id="KW-1185">Reference proteome</keyword>
<dbReference type="GO" id="GO:0046872">
    <property type="term" value="F:metal ion binding"/>
    <property type="evidence" value="ECO:0007669"/>
    <property type="project" value="InterPro"/>
</dbReference>
<evidence type="ECO:0008006" key="5">
    <source>
        <dbReference type="Google" id="ProtNLM"/>
    </source>
</evidence>
<dbReference type="STRING" id="59750.AWC31_30705"/>
<evidence type="ECO:0000313" key="3">
    <source>
        <dbReference type="EMBL" id="KWX23935.1"/>
    </source>
</evidence>
<dbReference type="RefSeq" id="WP_067848094.1">
    <property type="nucleotide sequence ID" value="NZ_LGTW01000006.1"/>
</dbReference>
<gene>
    <name evidence="3" type="ORF">AFM11_11195</name>
</gene>
<dbReference type="Proteomes" id="UP000070612">
    <property type="component" value="Unassembled WGS sequence"/>
</dbReference>
<organism evidence="3 4">
    <name type="scientific">Mycolicibacterium wolinskyi</name>
    <dbReference type="NCBI Taxonomy" id="59750"/>
    <lineage>
        <taxon>Bacteria</taxon>
        <taxon>Bacillati</taxon>
        <taxon>Actinomycetota</taxon>
        <taxon>Actinomycetes</taxon>
        <taxon>Mycobacteriales</taxon>
        <taxon>Mycobacteriaceae</taxon>
        <taxon>Mycolicibacterium</taxon>
    </lineage>
</organism>
<dbReference type="InterPro" id="IPR010872">
    <property type="entry name" value="MDMPI_C-term_domain"/>
</dbReference>
<dbReference type="AlphaFoldDB" id="A0A132PNP4"/>
<dbReference type="GO" id="GO:0005886">
    <property type="term" value="C:plasma membrane"/>
    <property type="evidence" value="ECO:0007669"/>
    <property type="project" value="TreeGrafter"/>
</dbReference>
<dbReference type="InterPro" id="IPR034660">
    <property type="entry name" value="DinB/YfiT-like"/>
</dbReference>
<feature type="domain" description="MDMPI C-terminal" evidence="1">
    <location>
        <begin position="143"/>
        <end position="224"/>
    </location>
</feature>
<dbReference type="InterPro" id="IPR024344">
    <property type="entry name" value="MDMPI_metal-binding"/>
</dbReference>
<dbReference type="InterPro" id="IPR017517">
    <property type="entry name" value="Maleyloyr_isom"/>
</dbReference>
<protein>
    <recommendedName>
        <fullName evidence="5">Mycothiol-dependent maleylpyruvate isomerase metal-binding domain-containing protein</fullName>
    </recommendedName>
</protein>
<dbReference type="PATRIC" id="fig|59750.3.peg.6316"/>
<evidence type="ECO:0000259" key="1">
    <source>
        <dbReference type="Pfam" id="PF07398"/>
    </source>
</evidence>
<comment type="caution">
    <text evidence="3">The sequence shown here is derived from an EMBL/GenBank/DDBJ whole genome shotgun (WGS) entry which is preliminary data.</text>
</comment>
<evidence type="ECO:0000259" key="2">
    <source>
        <dbReference type="Pfam" id="PF11716"/>
    </source>
</evidence>
<dbReference type="NCBIfam" id="TIGR03083">
    <property type="entry name" value="maleylpyruvate isomerase family mycothiol-dependent enzyme"/>
    <property type="match status" value="1"/>
</dbReference>
<dbReference type="Pfam" id="PF11716">
    <property type="entry name" value="MDMPI_N"/>
    <property type="match status" value="1"/>
</dbReference>
<accession>A0A132PNP4</accession>
<dbReference type="PANTHER" id="PTHR40758:SF1">
    <property type="entry name" value="CONSERVED PROTEIN"/>
    <property type="match status" value="1"/>
</dbReference>
<dbReference type="PANTHER" id="PTHR40758">
    <property type="entry name" value="CONSERVED PROTEIN"/>
    <property type="match status" value="1"/>
</dbReference>
<feature type="domain" description="Mycothiol-dependent maleylpyruvate isomerase metal-binding" evidence="2">
    <location>
        <begin position="19"/>
        <end position="128"/>
    </location>
</feature>
<sequence length="234" mass="25644">MDHNEFLSRLQTDLMAIEAVALAEGGDLGRPVPTCPGWTVADLLGHLWSVEGWVREILRTREVAQEREPAADPTRAVADFVDGIPDYLTAMRAISPEEACWNFGPPPRLAGFWGRRQAHEHAIHRVDLITALESEPLHFDPAFAADGVDEVLSVFYPRQVRFGRTEPIAAPIQFCANDTGDKWTLGDGEPVATVTSDAAALYLGLWKRIDLLDRSEIDGDEGAARAALAHALTP</sequence>
<dbReference type="EMBL" id="LGTW01000006">
    <property type="protein sequence ID" value="KWX23935.1"/>
    <property type="molecule type" value="Genomic_DNA"/>
</dbReference>
<dbReference type="SUPFAM" id="SSF109854">
    <property type="entry name" value="DinB/YfiT-like putative metalloenzymes"/>
    <property type="match status" value="1"/>
</dbReference>